<dbReference type="Proteomes" id="UP000807353">
    <property type="component" value="Unassembled WGS sequence"/>
</dbReference>
<comment type="caution">
    <text evidence="1">The sequence shown here is derived from an EMBL/GenBank/DDBJ whole genome shotgun (WGS) entry which is preliminary data.</text>
</comment>
<dbReference type="AlphaFoldDB" id="A0A9P5Y937"/>
<dbReference type="EMBL" id="MU150254">
    <property type="protein sequence ID" value="KAF9464397.1"/>
    <property type="molecule type" value="Genomic_DNA"/>
</dbReference>
<reference evidence="1" key="1">
    <citation type="submission" date="2020-11" db="EMBL/GenBank/DDBJ databases">
        <authorList>
            <consortium name="DOE Joint Genome Institute"/>
            <person name="Ahrendt S."/>
            <person name="Riley R."/>
            <person name="Andreopoulos W."/>
            <person name="Labutti K."/>
            <person name="Pangilinan J."/>
            <person name="Ruiz-Duenas F.J."/>
            <person name="Barrasa J.M."/>
            <person name="Sanchez-Garcia M."/>
            <person name="Camarero S."/>
            <person name="Miyauchi S."/>
            <person name="Serrano A."/>
            <person name="Linde D."/>
            <person name="Babiker R."/>
            <person name="Drula E."/>
            <person name="Ayuso-Fernandez I."/>
            <person name="Pacheco R."/>
            <person name="Padilla G."/>
            <person name="Ferreira P."/>
            <person name="Barriuso J."/>
            <person name="Kellner H."/>
            <person name="Castanera R."/>
            <person name="Alfaro M."/>
            <person name="Ramirez L."/>
            <person name="Pisabarro A.G."/>
            <person name="Kuo A."/>
            <person name="Tritt A."/>
            <person name="Lipzen A."/>
            <person name="He G."/>
            <person name="Yan M."/>
            <person name="Ng V."/>
            <person name="Cullen D."/>
            <person name="Martin F."/>
            <person name="Rosso M.-N."/>
            <person name="Henrissat B."/>
            <person name="Hibbett D."/>
            <person name="Martinez A.T."/>
            <person name="Grigoriev I.V."/>
        </authorList>
    </citation>
    <scope>NUCLEOTIDE SEQUENCE</scope>
    <source>
        <strain evidence="1">CBS 247.69</strain>
    </source>
</reference>
<keyword evidence="2" id="KW-1185">Reference proteome</keyword>
<gene>
    <name evidence="1" type="ORF">BDZ94DRAFT_1256353</name>
</gene>
<accession>A0A9P5Y937</accession>
<feature type="non-terminal residue" evidence="1">
    <location>
        <position position="1"/>
    </location>
</feature>
<protein>
    <submittedName>
        <fullName evidence="1">Uncharacterized protein</fullName>
    </submittedName>
</protein>
<proteinExistence type="predicted"/>
<evidence type="ECO:0000313" key="1">
    <source>
        <dbReference type="EMBL" id="KAF9464397.1"/>
    </source>
</evidence>
<dbReference type="PROSITE" id="PS51257">
    <property type="entry name" value="PROKAR_LIPOPROTEIN"/>
    <property type="match status" value="1"/>
</dbReference>
<sequence>MAASIRAISPDVDRTPHRQSWGNLLSMCWTGLACSQCCYAVSAKSPAPVLVEICRSPDVNSPRAATLR</sequence>
<name>A0A9P5Y937_9AGAR</name>
<organism evidence="1 2">
    <name type="scientific">Collybia nuda</name>
    <dbReference type="NCBI Taxonomy" id="64659"/>
    <lineage>
        <taxon>Eukaryota</taxon>
        <taxon>Fungi</taxon>
        <taxon>Dikarya</taxon>
        <taxon>Basidiomycota</taxon>
        <taxon>Agaricomycotina</taxon>
        <taxon>Agaricomycetes</taxon>
        <taxon>Agaricomycetidae</taxon>
        <taxon>Agaricales</taxon>
        <taxon>Tricholomatineae</taxon>
        <taxon>Clitocybaceae</taxon>
        <taxon>Collybia</taxon>
    </lineage>
</organism>
<evidence type="ECO:0000313" key="2">
    <source>
        <dbReference type="Proteomes" id="UP000807353"/>
    </source>
</evidence>